<evidence type="ECO:0000313" key="4">
    <source>
        <dbReference type="EMBL" id="SHF58343.1"/>
    </source>
</evidence>
<reference evidence="4 5" key="1">
    <citation type="submission" date="2016-11" db="EMBL/GenBank/DDBJ databases">
        <authorList>
            <person name="Jaros S."/>
            <person name="Januszkiewicz K."/>
            <person name="Wedrychowicz H."/>
        </authorList>
    </citation>
    <scope>NUCLEOTIDE SEQUENCE [LARGE SCALE GENOMIC DNA]</scope>
    <source>
        <strain evidence="4 5">DSM 45408</strain>
    </source>
</reference>
<organism evidence="4 5">
    <name type="scientific">Geodermatophilus nigrescens</name>
    <dbReference type="NCBI Taxonomy" id="1070870"/>
    <lineage>
        <taxon>Bacteria</taxon>
        <taxon>Bacillati</taxon>
        <taxon>Actinomycetota</taxon>
        <taxon>Actinomycetes</taxon>
        <taxon>Geodermatophilales</taxon>
        <taxon>Geodermatophilaceae</taxon>
        <taxon>Geodermatophilus</taxon>
    </lineage>
</organism>
<dbReference type="InterPro" id="IPR028098">
    <property type="entry name" value="Glyco_trans_4-like_N"/>
</dbReference>
<proteinExistence type="predicted"/>
<dbReference type="Proteomes" id="UP000184471">
    <property type="component" value="Unassembled WGS sequence"/>
</dbReference>
<evidence type="ECO:0000313" key="5">
    <source>
        <dbReference type="Proteomes" id="UP000184471"/>
    </source>
</evidence>
<evidence type="ECO:0000256" key="2">
    <source>
        <dbReference type="ARBA" id="ARBA00022679"/>
    </source>
</evidence>
<dbReference type="STRING" id="1070870.SAMN05444351_0096"/>
<protein>
    <submittedName>
        <fullName evidence="4">Alpha-1,6-mannosyltransferase</fullName>
    </submittedName>
</protein>
<dbReference type="GO" id="GO:0016757">
    <property type="term" value="F:glycosyltransferase activity"/>
    <property type="evidence" value="ECO:0007669"/>
    <property type="project" value="UniProtKB-KW"/>
</dbReference>
<dbReference type="Pfam" id="PF13439">
    <property type="entry name" value="Glyco_transf_4"/>
    <property type="match status" value="1"/>
</dbReference>
<dbReference type="PANTHER" id="PTHR45947">
    <property type="entry name" value="SULFOQUINOVOSYL TRANSFERASE SQD2"/>
    <property type="match status" value="1"/>
</dbReference>
<accession>A0A1M5CUH4</accession>
<dbReference type="SUPFAM" id="SSF53756">
    <property type="entry name" value="UDP-Glycosyltransferase/glycogen phosphorylase"/>
    <property type="match status" value="1"/>
</dbReference>
<dbReference type="EMBL" id="FQVX01000001">
    <property type="protein sequence ID" value="SHF58343.1"/>
    <property type="molecule type" value="Genomic_DNA"/>
</dbReference>
<dbReference type="GO" id="GO:1901137">
    <property type="term" value="P:carbohydrate derivative biosynthetic process"/>
    <property type="evidence" value="ECO:0007669"/>
    <property type="project" value="UniProtKB-ARBA"/>
</dbReference>
<evidence type="ECO:0000256" key="1">
    <source>
        <dbReference type="ARBA" id="ARBA00022676"/>
    </source>
</evidence>
<gene>
    <name evidence="4" type="ORF">SAMN05444351_0096</name>
</gene>
<dbReference type="PANTHER" id="PTHR45947:SF3">
    <property type="entry name" value="SULFOQUINOVOSYL TRANSFERASE SQD2"/>
    <property type="match status" value="1"/>
</dbReference>
<sequence length="371" mass="38187">MSRVVQVANFVTPTSGGLRTALASLAAGYAAAGHEVVQVVPGPRAATEDTAWGRRVQLPGVPLPGTGYRLLRPAPVLAALADLAPDRVELHDRTTLRAVAGWSRDRGVPALVVSHERLDRWLRQWLPAAPGVPRAADRLADRANAALAAAGRVVCTTDWAAEEYRRVGAPVTVVPLGVDLGTFTPARADAGHRRDGGVLLVTATRLSREKRPDLAVAATAELARRGLPVRLLVAGDGPARGALARRAAGLPVWFLGHVPDRAALAGLLGAADVVLAPGPVETFGLAALEALACGTPVVVSADSALPSVAGPAGMAAAGTAAALADAVEALLAVNPGARRERARRRAERFPWTATVAGFLAAHGLAARERAA</sequence>
<dbReference type="Pfam" id="PF13692">
    <property type="entry name" value="Glyco_trans_1_4"/>
    <property type="match status" value="1"/>
</dbReference>
<dbReference type="InterPro" id="IPR050194">
    <property type="entry name" value="Glycosyltransferase_grp1"/>
</dbReference>
<keyword evidence="1 4" id="KW-0328">Glycosyltransferase</keyword>
<dbReference type="Gene3D" id="3.40.50.2000">
    <property type="entry name" value="Glycogen Phosphorylase B"/>
    <property type="match status" value="2"/>
</dbReference>
<dbReference type="AlphaFoldDB" id="A0A1M5CUH4"/>
<evidence type="ECO:0000259" key="3">
    <source>
        <dbReference type="Pfam" id="PF13439"/>
    </source>
</evidence>
<feature type="domain" description="Glycosyltransferase subfamily 4-like N-terminal" evidence="3">
    <location>
        <begin position="16"/>
        <end position="180"/>
    </location>
</feature>
<name>A0A1M5CUH4_9ACTN</name>
<dbReference type="OrthoDB" id="5242526at2"/>
<keyword evidence="2 4" id="KW-0808">Transferase</keyword>
<dbReference type="RefSeq" id="WP_073417818.1">
    <property type="nucleotide sequence ID" value="NZ_FQVX01000001.1"/>
</dbReference>
<keyword evidence="5" id="KW-1185">Reference proteome</keyword>